<dbReference type="PANTHER" id="PTHR31563">
    <property type="entry name" value="ION CHANNEL POLLUX-RELATED"/>
    <property type="match status" value="1"/>
</dbReference>
<feature type="transmembrane region" description="Helical" evidence="8">
    <location>
        <begin position="21"/>
        <end position="43"/>
    </location>
</feature>
<keyword evidence="4 8" id="KW-1133">Transmembrane helix</keyword>
<evidence type="ECO:0000259" key="9">
    <source>
        <dbReference type="Pfam" id="PF06241"/>
    </source>
</evidence>
<dbReference type="AlphaFoldDB" id="A0A0H5LZK0"/>
<dbReference type="GO" id="GO:0012505">
    <property type="term" value="C:endomembrane system"/>
    <property type="evidence" value="ECO:0007669"/>
    <property type="project" value="UniProtKB-SubCell"/>
</dbReference>
<comment type="subcellular location">
    <subcellularLocation>
        <location evidence="1">Endomembrane system</location>
        <topology evidence="1">Multi-pass membrane protein</topology>
    </subcellularLocation>
</comment>
<protein>
    <submittedName>
        <fullName evidence="10">TrkA-N domain</fullName>
    </submittedName>
</protein>
<dbReference type="Pfam" id="PF06241">
    <property type="entry name" value="Castor_Poll_mid"/>
    <property type="match status" value="1"/>
</dbReference>
<keyword evidence="2" id="KW-0813">Transport</keyword>
<dbReference type="Gene3D" id="3.40.50.720">
    <property type="entry name" value="NAD(P)-binding Rossmann-like Domain"/>
    <property type="match status" value="2"/>
</dbReference>
<sequence>MNLFKKALLYHLDNFMAKGTGAFLIAILILTFIISAISALFLINVEPSGENQNFLSVLSSNMQNALRITLKGGTTSSIIGGIIIGIGGLFMAAMLGSVLNYSLFQKIHDLRRGRSMIFAQKHVVILGWSMQAHYIIGEIILANQSNGGVKIVIMGEEDKLTMEETIREKLTSLFEFKHYYGSKIVCRSGNTCEREDIDILSLDTARAIIVLGPDNRQHDIKVVKTLLAITNALNPPSTICTITAAVKSEDYYQAALVASNGRATLVVSDPLIAKISAQSCHQPGLAMIYGELLSFNGDEIYFSNSASLVGRKFSDVMLQYSESTVIGIRTKNGINKLVPNIDHVFEVGESVILISEDDSLIGEISTTNEKFHDQINYMAILNKPKFTAANNRNVNTLILGWNSRAELLIREMDSYIGAGSHTTVIYQPSDARDKICDAMNSIVLENQEIEFIQRDITKYKNIIDANVENYSSVLVLSPDNVDVNDVDSTTLMILMYLRGIVKRTNKHCSIISEIQDPNNRELAHSAYPDDFIISSKIVSVILAQYSENINLKSIYDDIFDSDGAEIYLKGVTNYLNISSPVNFYTVIAAASTQDHIAIGYRKMKYKHDKEHNYGIVINPTKSDEITFQEEDKLIVLAEN</sequence>
<evidence type="ECO:0000256" key="7">
    <source>
        <dbReference type="ARBA" id="ARBA00023303"/>
    </source>
</evidence>
<dbReference type="InterPro" id="IPR044849">
    <property type="entry name" value="CASTOR/POLLUX/SYM8-like"/>
</dbReference>
<accession>A0A0H5LZK0</accession>
<dbReference type="EMBL" id="CWJI01000014">
    <property type="protein sequence ID" value="CRY56490.1"/>
    <property type="molecule type" value="Genomic_DNA"/>
</dbReference>
<evidence type="ECO:0000313" key="10">
    <source>
        <dbReference type="EMBL" id="CRY56490.1"/>
    </source>
</evidence>
<feature type="transmembrane region" description="Helical" evidence="8">
    <location>
        <begin position="78"/>
        <end position="103"/>
    </location>
</feature>
<dbReference type="PANTHER" id="PTHR31563:SF10">
    <property type="entry name" value="ION CHANNEL POLLUX-RELATED"/>
    <property type="match status" value="1"/>
</dbReference>
<evidence type="ECO:0000256" key="3">
    <source>
        <dbReference type="ARBA" id="ARBA00022692"/>
    </source>
</evidence>
<gene>
    <name evidence="10" type="ORF">ERS008476_03534</name>
</gene>
<keyword evidence="6 8" id="KW-0472">Membrane</keyword>
<keyword evidence="5" id="KW-0406">Ion transport</keyword>
<organism evidence="10 11">
    <name type="scientific">Yersinia intermedia</name>
    <dbReference type="NCBI Taxonomy" id="631"/>
    <lineage>
        <taxon>Bacteria</taxon>
        <taxon>Pseudomonadati</taxon>
        <taxon>Pseudomonadota</taxon>
        <taxon>Gammaproteobacteria</taxon>
        <taxon>Enterobacterales</taxon>
        <taxon>Yersiniaceae</taxon>
        <taxon>Yersinia</taxon>
    </lineage>
</organism>
<keyword evidence="7" id="KW-0407">Ion channel</keyword>
<reference evidence="11" key="1">
    <citation type="submission" date="2015-03" db="EMBL/GenBank/DDBJ databases">
        <authorList>
            <consortium name="Pathogen Informatics"/>
        </authorList>
    </citation>
    <scope>NUCLEOTIDE SEQUENCE [LARGE SCALE GENOMIC DNA]</scope>
    <source>
        <strain evidence="11">R148</strain>
    </source>
</reference>
<feature type="transmembrane region" description="Helical" evidence="8">
    <location>
        <begin position="123"/>
        <end position="142"/>
    </location>
</feature>
<evidence type="ECO:0000256" key="1">
    <source>
        <dbReference type="ARBA" id="ARBA00004127"/>
    </source>
</evidence>
<evidence type="ECO:0000256" key="4">
    <source>
        <dbReference type="ARBA" id="ARBA00022989"/>
    </source>
</evidence>
<evidence type="ECO:0000256" key="5">
    <source>
        <dbReference type="ARBA" id="ARBA00023065"/>
    </source>
</evidence>
<evidence type="ECO:0000256" key="2">
    <source>
        <dbReference type="ARBA" id="ARBA00022448"/>
    </source>
</evidence>
<evidence type="ECO:0000256" key="8">
    <source>
        <dbReference type="SAM" id="Phobius"/>
    </source>
</evidence>
<name>A0A0H5LZK0_YERIN</name>
<dbReference type="RefSeq" id="WP_053010126.1">
    <property type="nucleotide sequence ID" value="NZ_CWJI01000014.1"/>
</dbReference>
<evidence type="ECO:0000313" key="11">
    <source>
        <dbReference type="Proteomes" id="UP000043316"/>
    </source>
</evidence>
<keyword evidence="3 8" id="KW-0812">Transmembrane</keyword>
<dbReference type="GO" id="GO:0034220">
    <property type="term" value="P:monoatomic ion transmembrane transport"/>
    <property type="evidence" value="ECO:0007669"/>
    <property type="project" value="UniProtKB-KW"/>
</dbReference>
<dbReference type="InterPro" id="IPR036291">
    <property type="entry name" value="NAD(P)-bd_dom_sf"/>
</dbReference>
<feature type="domain" description="CASTOR/POLLUX/SYM8 ion channel conserved" evidence="9">
    <location>
        <begin position="271"/>
        <end position="360"/>
    </location>
</feature>
<evidence type="ECO:0000256" key="6">
    <source>
        <dbReference type="ARBA" id="ARBA00023136"/>
    </source>
</evidence>
<dbReference type="SUPFAM" id="SSF51735">
    <property type="entry name" value="NAD(P)-binding Rossmann-fold domains"/>
    <property type="match status" value="1"/>
</dbReference>
<dbReference type="Proteomes" id="UP000043316">
    <property type="component" value="Unassembled WGS sequence"/>
</dbReference>
<dbReference type="InterPro" id="IPR010420">
    <property type="entry name" value="CASTOR/POLLUX/SYM8_dom"/>
</dbReference>
<proteinExistence type="predicted"/>